<dbReference type="OrthoDB" id="7882129at2759"/>
<proteinExistence type="predicted"/>
<dbReference type="Pfam" id="PF06757">
    <property type="entry name" value="Ins_allergen_rp"/>
    <property type="match status" value="1"/>
</dbReference>
<protein>
    <submittedName>
        <fullName evidence="2">Uncharacterized protein</fullName>
    </submittedName>
</protein>
<dbReference type="EMBL" id="LR899009">
    <property type="protein sequence ID" value="CAD7077063.1"/>
    <property type="molecule type" value="Genomic_DNA"/>
</dbReference>
<evidence type="ECO:0000313" key="3">
    <source>
        <dbReference type="Proteomes" id="UP000594454"/>
    </source>
</evidence>
<dbReference type="Proteomes" id="UP000594454">
    <property type="component" value="Chromosome 1"/>
</dbReference>
<accession>A0A7R8UA89</accession>
<dbReference type="PANTHER" id="PTHR21163">
    <property type="entry name" value="PROTEIN G12"/>
    <property type="match status" value="1"/>
</dbReference>
<sequence>MKVLVCIVLAVACVSAGTVGPLAEDFADFQKLVPTDEIVLIAGEHLLFDSKFRKAKDYLEGSAFKKFWSEAIKSPQFYAILEYLGASGIDAVAGLDAMAKKLKLADYDGPVPTVTERSFSSFLNDVANAFPKSKIQALIKSKIASSPAFAYFYGRITSPAFNVLIQNFLNAPELAAGWNAMKAAGVNPEQIISLVKSVTGSA</sequence>
<dbReference type="InterPro" id="IPR010629">
    <property type="entry name" value="Ins_allergen"/>
</dbReference>
<keyword evidence="1" id="KW-0732">Signal</keyword>
<dbReference type="PANTHER" id="PTHR21163:SF0">
    <property type="entry name" value="GH08205P-RELATED"/>
    <property type="match status" value="1"/>
</dbReference>
<dbReference type="AlphaFoldDB" id="A0A7R8UA89"/>
<evidence type="ECO:0000256" key="1">
    <source>
        <dbReference type="SAM" id="SignalP"/>
    </source>
</evidence>
<feature type="chain" id="PRO_5030940330" evidence="1">
    <location>
        <begin position="17"/>
        <end position="202"/>
    </location>
</feature>
<reference evidence="2 3" key="1">
    <citation type="submission" date="2020-11" db="EMBL/GenBank/DDBJ databases">
        <authorList>
            <person name="Wallbank WR R."/>
            <person name="Pardo Diaz C."/>
            <person name="Kozak K."/>
            <person name="Martin S."/>
            <person name="Jiggins C."/>
            <person name="Moest M."/>
            <person name="Warren A I."/>
            <person name="Generalovic N T."/>
            <person name="Byers J.R.P. K."/>
            <person name="Montejo-Kovacevich G."/>
            <person name="Yen C E."/>
        </authorList>
    </citation>
    <scope>NUCLEOTIDE SEQUENCE [LARGE SCALE GENOMIC DNA]</scope>
</reference>
<organism evidence="2 3">
    <name type="scientific">Hermetia illucens</name>
    <name type="common">Black soldier fly</name>
    <dbReference type="NCBI Taxonomy" id="343691"/>
    <lineage>
        <taxon>Eukaryota</taxon>
        <taxon>Metazoa</taxon>
        <taxon>Ecdysozoa</taxon>
        <taxon>Arthropoda</taxon>
        <taxon>Hexapoda</taxon>
        <taxon>Insecta</taxon>
        <taxon>Pterygota</taxon>
        <taxon>Neoptera</taxon>
        <taxon>Endopterygota</taxon>
        <taxon>Diptera</taxon>
        <taxon>Brachycera</taxon>
        <taxon>Stratiomyomorpha</taxon>
        <taxon>Stratiomyidae</taxon>
        <taxon>Hermetiinae</taxon>
        <taxon>Hermetia</taxon>
    </lineage>
</organism>
<dbReference type="InParanoid" id="A0A7R8UA89"/>
<evidence type="ECO:0000313" key="2">
    <source>
        <dbReference type="EMBL" id="CAD7077063.1"/>
    </source>
</evidence>
<keyword evidence="3" id="KW-1185">Reference proteome</keyword>
<gene>
    <name evidence="2" type="ORF">HERILL_LOCUS440</name>
</gene>
<name>A0A7R8UA89_HERIL</name>
<feature type="signal peptide" evidence="1">
    <location>
        <begin position="1"/>
        <end position="16"/>
    </location>
</feature>